<dbReference type="STRING" id="3476.A0A2P5BBN3"/>
<dbReference type="InterPro" id="IPR051504">
    <property type="entry name" value="Plant_metabolite_acyltrans"/>
</dbReference>
<protein>
    <submittedName>
        <fullName evidence="3">Transferase</fullName>
    </submittedName>
</protein>
<dbReference type="AlphaFoldDB" id="A0A2P5BBN3"/>
<accession>A0A2P5BBN3</accession>
<organism evidence="3 4">
    <name type="scientific">Parasponia andersonii</name>
    <name type="common">Sponia andersonii</name>
    <dbReference type="NCBI Taxonomy" id="3476"/>
    <lineage>
        <taxon>Eukaryota</taxon>
        <taxon>Viridiplantae</taxon>
        <taxon>Streptophyta</taxon>
        <taxon>Embryophyta</taxon>
        <taxon>Tracheophyta</taxon>
        <taxon>Spermatophyta</taxon>
        <taxon>Magnoliopsida</taxon>
        <taxon>eudicotyledons</taxon>
        <taxon>Gunneridae</taxon>
        <taxon>Pentapetalae</taxon>
        <taxon>rosids</taxon>
        <taxon>fabids</taxon>
        <taxon>Rosales</taxon>
        <taxon>Cannabaceae</taxon>
        <taxon>Parasponia</taxon>
    </lineage>
</organism>
<dbReference type="SUPFAM" id="SSF52777">
    <property type="entry name" value="CoA-dependent acyltransferases"/>
    <property type="match status" value="1"/>
</dbReference>
<dbReference type="InterPro" id="IPR023213">
    <property type="entry name" value="CAT-like_dom_sf"/>
</dbReference>
<dbReference type="GO" id="GO:0016747">
    <property type="term" value="F:acyltransferase activity, transferring groups other than amino-acyl groups"/>
    <property type="evidence" value="ECO:0007669"/>
    <property type="project" value="UniProtKB-ARBA"/>
</dbReference>
<dbReference type="EMBL" id="JXTB01000316">
    <property type="protein sequence ID" value="PON46198.1"/>
    <property type="molecule type" value="Genomic_DNA"/>
</dbReference>
<name>A0A2P5BBN3_PARAD</name>
<dbReference type="Proteomes" id="UP000237105">
    <property type="component" value="Unassembled WGS sequence"/>
</dbReference>
<gene>
    <name evidence="3" type="ORF">PanWU01x14_253220</name>
</gene>
<keyword evidence="1 3" id="KW-0808">Transferase</keyword>
<evidence type="ECO:0000256" key="2">
    <source>
        <dbReference type="ARBA" id="ARBA00023315"/>
    </source>
</evidence>
<dbReference type="Pfam" id="PF02458">
    <property type="entry name" value="Transferase"/>
    <property type="match status" value="1"/>
</dbReference>
<dbReference type="PANTHER" id="PTHR31625">
    <property type="match status" value="1"/>
</dbReference>
<sequence length="481" mass="53396">MEQPKKKTVKIVEVCKVAPPSAVFAATSPPDSRTCPKSLSLTYLDLLWLRIPPVQRLIFYEFPTPDDPNTNTTAFFNADILPRLEHSFSLTLQPFLPLAGNLTRPQTSLKPVLVYAEGDAVSLTVAESDADFYRLSGKDQFFEAREYHPLVPTLAMSHDRAAVLALQVTLFPNQGLSIGITMHHAVLDGKSIHLFLKTWANTCRSRGTLPELKPFYDRSVIKDPAGLETIYTKQWLDSEGPNNRSVTCLEKFTKEVPSDLARGMFQLTRAGIEKLRHMVKTQMAKNKDNEPLEHISSFSLTYAYIWVCLAKVEGIINNEDQVLLGFAVDCGPRLEPPVPETYIGNCTGLKAATIETKENGGLEFWLTEAVKAIGEAEKSLESDGVLNGAEEWVSRWFCGPSESRRVRLYTIAGSPRFEIYSMDFGWGRPRKTDVVSIDMNGAISLSDSSGNGDRGVEVGLVLKKQQMEAFAPLFAQGLIDS</sequence>
<evidence type="ECO:0000256" key="1">
    <source>
        <dbReference type="ARBA" id="ARBA00022679"/>
    </source>
</evidence>
<proteinExistence type="predicted"/>
<evidence type="ECO:0000313" key="3">
    <source>
        <dbReference type="EMBL" id="PON46198.1"/>
    </source>
</evidence>
<dbReference type="Gene3D" id="3.30.559.10">
    <property type="entry name" value="Chloramphenicol acetyltransferase-like domain"/>
    <property type="match status" value="2"/>
</dbReference>
<keyword evidence="4" id="KW-1185">Reference proteome</keyword>
<keyword evidence="2" id="KW-0012">Acyltransferase</keyword>
<dbReference type="OrthoDB" id="1182031at2759"/>
<reference evidence="4" key="1">
    <citation type="submission" date="2016-06" db="EMBL/GenBank/DDBJ databases">
        <title>Parallel loss of symbiosis genes in relatives of nitrogen-fixing non-legume Parasponia.</title>
        <authorList>
            <person name="Van Velzen R."/>
            <person name="Holmer R."/>
            <person name="Bu F."/>
            <person name="Rutten L."/>
            <person name="Van Zeijl A."/>
            <person name="Liu W."/>
            <person name="Santuari L."/>
            <person name="Cao Q."/>
            <person name="Sharma T."/>
            <person name="Shen D."/>
            <person name="Roswanjaya Y."/>
            <person name="Wardhani T."/>
            <person name="Kalhor M.S."/>
            <person name="Jansen J."/>
            <person name="Van den Hoogen J."/>
            <person name="Gungor B."/>
            <person name="Hartog M."/>
            <person name="Hontelez J."/>
            <person name="Verver J."/>
            <person name="Yang W.-C."/>
            <person name="Schijlen E."/>
            <person name="Repin R."/>
            <person name="Schilthuizen M."/>
            <person name="Schranz E."/>
            <person name="Heidstra R."/>
            <person name="Miyata K."/>
            <person name="Fedorova E."/>
            <person name="Kohlen W."/>
            <person name="Bisseling T."/>
            <person name="Smit S."/>
            <person name="Geurts R."/>
        </authorList>
    </citation>
    <scope>NUCLEOTIDE SEQUENCE [LARGE SCALE GENOMIC DNA]</scope>
    <source>
        <strain evidence="4">cv. WU1-14</strain>
    </source>
</reference>
<comment type="caution">
    <text evidence="3">The sequence shown here is derived from an EMBL/GenBank/DDBJ whole genome shotgun (WGS) entry which is preliminary data.</text>
</comment>
<evidence type="ECO:0000313" key="4">
    <source>
        <dbReference type="Proteomes" id="UP000237105"/>
    </source>
</evidence>